<evidence type="ECO:0000259" key="3">
    <source>
        <dbReference type="Pfam" id="PF26337"/>
    </source>
</evidence>
<dbReference type="InterPro" id="IPR058592">
    <property type="entry name" value="Gtf3_C"/>
</dbReference>
<organism evidence="4 5">
    <name type="scientific">Lacticaseibacillus rhamnosus</name>
    <name type="common">Lactobacillus rhamnosus</name>
    <dbReference type="NCBI Taxonomy" id="47715"/>
    <lineage>
        <taxon>Bacteria</taxon>
        <taxon>Bacillati</taxon>
        <taxon>Bacillota</taxon>
        <taxon>Bacilli</taxon>
        <taxon>Lactobacillales</taxon>
        <taxon>Lactobacillaceae</taxon>
        <taxon>Lacticaseibacillus</taxon>
    </lineage>
</organism>
<protein>
    <submittedName>
        <fullName evidence="4">Sugar transferase</fullName>
    </submittedName>
</protein>
<proteinExistence type="predicted"/>
<sequence length="364" mass="41419">MLWVSRGNYVAVKAGDANKRTAMYKAREDYTNDLMTLGAQPFNIFMYYWREEPKASLNGRLDGMLGGFGFNDTLILQVPIFIRPLNLKTMIEKIHQEYSGKVIGLVHDYYPLWNVEAAKADTDSDPWLDQFSYRTYPALFSLFDALIVHSEPYKQAIKKELSFTGPIIAQGPFSYHLIPNAEVTAPKFEKKLIFAGNINKSNYLQDIPDSWHLDIFGSEPESLSPNQKYINYKGSYSPTELPDHFDGGFGLVWESDSFEHVSGEAANYSRLSYEHKLSLYLAKRIPVFVWKGAAPAKWVTENHLGFAVDNLSDIWPIIENFSEADYEAMQGNLAHVSKLIRNGAFAKHAALEATLAVNERYNKW</sequence>
<dbReference type="GO" id="GO:0016740">
    <property type="term" value="F:transferase activity"/>
    <property type="evidence" value="ECO:0007669"/>
    <property type="project" value="UniProtKB-KW"/>
</dbReference>
<dbReference type="Gene3D" id="3.40.50.2000">
    <property type="entry name" value="Glycogen Phosphorylase B"/>
    <property type="match status" value="2"/>
</dbReference>
<evidence type="ECO:0000259" key="2">
    <source>
        <dbReference type="Pfam" id="PF26334"/>
    </source>
</evidence>
<dbReference type="EMBL" id="JABXWP010000004">
    <property type="protein sequence ID" value="NVO87742.1"/>
    <property type="molecule type" value="Genomic_DNA"/>
</dbReference>
<dbReference type="Proteomes" id="UP000542889">
    <property type="component" value="Unassembled WGS sequence"/>
</dbReference>
<comment type="caution">
    <text evidence="4">The sequence shown here is derived from an EMBL/GenBank/DDBJ whole genome shotgun (WGS) entry which is preliminary data.</text>
</comment>
<reference evidence="4 5" key="1">
    <citation type="submission" date="2020-06" db="EMBL/GenBank/DDBJ databases">
        <title>Lactobacillus rhamnosus QC,genome.</title>
        <authorList>
            <person name="Yi H."/>
            <person name="Jin M."/>
        </authorList>
    </citation>
    <scope>NUCLEOTIDE SEQUENCE [LARGE SCALE GENOMIC DNA]</scope>
    <source>
        <strain evidence="4 5">QC</strain>
    </source>
</reference>
<gene>
    <name evidence="4" type="ORF">HWN39_04420</name>
</gene>
<dbReference type="AlphaFoldDB" id="A0A7Y7QET0"/>
<dbReference type="PIRSF" id="PIRSF007023">
    <property type="entry name" value="UDP-Galf_transf"/>
    <property type="match status" value="1"/>
</dbReference>
<dbReference type="RefSeq" id="WP_176817746.1">
    <property type="nucleotide sequence ID" value="NZ_JABXWP010000004.1"/>
</dbReference>
<evidence type="ECO:0000313" key="5">
    <source>
        <dbReference type="Proteomes" id="UP000542889"/>
    </source>
</evidence>
<name>A0A7Y7QET0_LACRH</name>
<dbReference type="Pfam" id="PF26337">
    <property type="entry name" value="Gtf3_C"/>
    <property type="match status" value="1"/>
</dbReference>
<evidence type="ECO:0000313" key="4">
    <source>
        <dbReference type="EMBL" id="NVO87742.1"/>
    </source>
</evidence>
<accession>A0A7Y7QET0</accession>
<evidence type="ECO:0000256" key="1">
    <source>
        <dbReference type="ARBA" id="ARBA00022679"/>
    </source>
</evidence>
<dbReference type="Pfam" id="PF26334">
    <property type="entry name" value="Gtf3_N"/>
    <property type="match status" value="1"/>
</dbReference>
<feature type="domain" description="Glucosyltransferase 3-like N-terminal" evidence="2">
    <location>
        <begin position="16"/>
        <end position="170"/>
    </location>
</feature>
<keyword evidence="1 4" id="KW-0808">Transferase</keyword>
<dbReference type="InterPro" id="IPR058591">
    <property type="entry name" value="Gtf3_N"/>
</dbReference>
<feature type="domain" description="Glucosyltransferase 3-like C-terminal" evidence="3">
    <location>
        <begin position="192"/>
        <end position="353"/>
    </location>
</feature>